<protein>
    <submittedName>
        <fullName evidence="1">Uncharacterized protein</fullName>
    </submittedName>
</protein>
<evidence type="ECO:0000313" key="2">
    <source>
        <dbReference type="Proteomes" id="UP000242231"/>
    </source>
</evidence>
<dbReference type="Proteomes" id="UP000242231">
    <property type="component" value="Unassembled WGS sequence"/>
</dbReference>
<organism evidence="1 2">
    <name type="scientific">Oceanisphaera arctica</name>
    <dbReference type="NCBI Taxonomy" id="641510"/>
    <lineage>
        <taxon>Bacteria</taxon>
        <taxon>Pseudomonadati</taxon>
        <taxon>Pseudomonadota</taxon>
        <taxon>Gammaproteobacteria</taxon>
        <taxon>Aeromonadales</taxon>
        <taxon>Aeromonadaceae</taxon>
        <taxon>Oceanisphaera</taxon>
    </lineage>
</organism>
<keyword evidence="2" id="KW-1185">Reference proteome</keyword>
<name>A0A2P5TJ38_9GAMM</name>
<evidence type="ECO:0000313" key="1">
    <source>
        <dbReference type="EMBL" id="PPL14925.1"/>
    </source>
</evidence>
<proteinExistence type="predicted"/>
<comment type="caution">
    <text evidence="1">The sequence shown here is derived from an EMBL/GenBank/DDBJ whole genome shotgun (WGS) entry which is preliminary data.</text>
</comment>
<sequence length="97" mass="11577">EEVVNDMGVRWAYQLQDMTEKQEFIQRLSLFLSRKVFDEIRPLRLYNDRYEIASNFVSLTVLEVIDRDNVVEEFIYELNEEESARMLAAGIYFGTEK</sequence>
<dbReference type="AlphaFoldDB" id="A0A2P5TJ38"/>
<accession>A0A2P5TJ38</accession>
<gene>
    <name evidence="1" type="ORF">UN63_14210</name>
</gene>
<dbReference type="EMBL" id="MPZM01000044">
    <property type="protein sequence ID" value="PPL14925.1"/>
    <property type="molecule type" value="Genomic_DNA"/>
</dbReference>
<reference evidence="2" key="1">
    <citation type="submission" date="2016-11" db="EMBL/GenBank/DDBJ databases">
        <authorList>
            <person name="Sisinthy S."/>
            <person name="Ara S."/>
            <person name="Gundlapally S.R."/>
        </authorList>
    </citation>
    <scope>NUCLEOTIDE SEQUENCE [LARGE SCALE GENOMIC DNA]</scope>
    <source>
        <strain evidence="2">V1-41</strain>
    </source>
</reference>
<feature type="non-terminal residue" evidence="1">
    <location>
        <position position="1"/>
    </location>
</feature>
<dbReference type="RefSeq" id="WP_181068258.1">
    <property type="nucleotide sequence ID" value="NZ_MPZM01000044.1"/>
</dbReference>